<gene>
    <name evidence="2" type="ORF">D779_1064</name>
</gene>
<accession>W9VZR7</accession>
<feature type="region of interest" description="Disordered" evidence="1">
    <location>
        <begin position="42"/>
        <end position="66"/>
    </location>
</feature>
<organism evidence="2 3">
    <name type="scientific">Imhoffiella purpurea</name>
    <dbReference type="NCBI Taxonomy" id="1249627"/>
    <lineage>
        <taxon>Bacteria</taxon>
        <taxon>Pseudomonadati</taxon>
        <taxon>Pseudomonadota</taxon>
        <taxon>Gammaproteobacteria</taxon>
        <taxon>Chromatiales</taxon>
        <taxon>Chromatiaceae</taxon>
        <taxon>Imhoffiella</taxon>
    </lineage>
</organism>
<keyword evidence="3" id="KW-1185">Reference proteome</keyword>
<dbReference type="Proteomes" id="UP000019460">
    <property type="component" value="Unassembled WGS sequence"/>
</dbReference>
<evidence type="ECO:0000313" key="2">
    <source>
        <dbReference type="EMBL" id="EXJ15840.1"/>
    </source>
</evidence>
<dbReference type="OrthoDB" id="598431at2"/>
<dbReference type="EMBL" id="AONC01000021">
    <property type="protein sequence ID" value="EXJ15840.1"/>
    <property type="molecule type" value="Genomic_DNA"/>
</dbReference>
<proteinExistence type="predicted"/>
<dbReference type="RefSeq" id="WP_043751778.1">
    <property type="nucleotide sequence ID" value="NZ_AONC01000021.1"/>
</dbReference>
<sequence length="66" mass="7316">MIQISSEDQQILDVLRHAVAETLERKRRLGQYAVVWRDGKPIMLGGESDASNPSPSAEPPKDSNRA</sequence>
<name>W9VZR7_9GAMM</name>
<dbReference type="AlphaFoldDB" id="W9VZR7"/>
<evidence type="ECO:0000313" key="3">
    <source>
        <dbReference type="Proteomes" id="UP000019460"/>
    </source>
</evidence>
<reference evidence="2 3" key="1">
    <citation type="submission" date="2012-11" db="EMBL/GenBank/DDBJ databases">
        <title>Genome assembly of Thiorhodococcus sp. AK35.</title>
        <authorList>
            <person name="Nupur N."/>
            <person name="Khatri I."/>
            <person name="Subramanian S."/>
            <person name="Pinnaka A."/>
        </authorList>
    </citation>
    <scope>NUCLEOTIDE SEQUENCE [LARGE SCALE GENOMIC DNA]</scope>
    <source>
        <strain evidence="2 3">AK35</strain>
    </source>
</reference>
<protein>
    <submittedName>
        <fullName evidence="2">Uncharacterized protein</fullName>
    </submittedName>
</protein>
<evidence type="ECO:0000256" key="1">
    <source>
        <dbReference type="SAM" id="MobiDB-lite"/>
    </source>
</evidence>
<dbReference type="STRING" id="1249627.D779_1064"/>
<comment type="caution">
    <text evidence="2">The sequence shown here is derived from an EMBL/GenBank/DDBJ whole genome shotgun (WGS) entry which is preliminary data.</text>
</comment>
<dbReference type="PATRIC" id="fig|1249627.3.peg.1515"/>
<dbReference type="eggNOG" id="ENOG5033CZH">
    <property type="taxonomic scope" value="Bacteria"/>
</dbReference>